<dbReference type="SUPFAM" id="SSF81301">
    <property type="entry name" value="Nucleotidyltransferase"/>
    <property type="match status" value="1"/>
</dbReference>
<reference evidence="2 3" key="1">
    <citation type="submission" date="2018-06" db="EMBL/GenBank/DDBJ databases">
        <title>Genomic Encyclopedia of Type Strains, Phase IV (KMG-IV): sequencing the most valuable type-strain genomes for metagenomic binning, comparative biology and taxonomic classification.</title>
        <authorList>
            <person name="Goeker M."/>
        </authorList>
    </citation>
    <scope>NUCLEOTIDE SEQUENCE [LARGE SCALE GENOMIC DNA]</scope>
    <source>
        <strain evidence="2 3">DSM 44599</strain>
    </source>
</reference>
<evidence type="ECO:0000259" key="1">
    <source>
        <dbReference type="PROSITE" id="PS50914"/>
    </source>
</evidence>
<dbReference type="RefSeq" id="WP_067513620.1">
    <property type="nucleotide sequence ID" value="NZ_CP107943.1"/>
</dbReference>
<dbReference type="Proteomes" id="UP000252586">
    <property type="component" value="Unassembled WGS sequence"/>
</dbReference>
<dbReference type="Pfam" id="PF14907">
    <property type="entry name" value="NTP_transf_5"/>
    <property type="match status" value="1"/>
</dbReference>
<dbReference type="STRING" id="1210090.GCA_001613185_06059"/>
<dbReference type="EMBL" id="QNRE01000002">
    <property type="protein sequence ID" value="RBO94487.1"/>
    <property type="molecule type" value="Genomic_DNA"/>
</dbReference>
<keyword evidence="3" id="KW-1185">Reference proteome</keyword>
<evidence type="ECO:0000313" key="2">
    <source>
        <dbReference type="EMBL" id="RBO94487.1"/>
    </source>
</evidence>
<dbReference type="AlphaFoldDB" id="A0A366DWM9"/>
<gene>
    <name evidence="2" type="ORF">DFR74_102910</name>
</gene>
<evidence type="ECO:0000313" key="3">
    <source>
        <dbReference type="Proteomes" id="UP000252586"/>
    </source>
</evidence>
<sequence>MDTMDRLLHALARAANALAHSDIPFAVAGGCAVWARGGPATDHDVDLFVRPEDSGRARSALARAGLRVADAAEDWLTKAYDGDILIDIVHRPNDRDVTGQLLARAEMMRVGATTAPVVTGTDLLVDKLLVCDDHRLDLSPLLQIARALREQVHWPQVRERTAHSPYARAFLGLIDDLGIADTGAESSGAPPQYVAAKLHRLLAEDPEVAEPGVRVRLRGDTVLLDGAVATAVRRERLEEKVREAMPRARVRNDVLVTGAGAPDHEERLP</sequence>
<feature type="domain" description="BON" evidence="1">
    <location>
        <begin position="190"/>
        <end position="258"/>
    </location>
</feature>
<comment type="caution">
    <text evidence="2">The sequence shown here is derived from an EMBL/GenBank/DDBJ whole genome shotgun (WGS) entry which is preliminary data.</text>
</comment>
<proteinExistence type="predicted"/>
<dbReference type="InterPro" id="IPR007055">
    <property type="entry name" value="BON_dom"/>
</dbReference>
<protein>
    <recommendedName>
        <fullName evidence="1">BON domain-containing protein</fullName>
    </recommendedName>
</protein>
<dbReference type="OrthoDB" id="3394845at2"/>
<dbReference type="Gene3D" id="3.30.460.40">
    <property type="match status" value="1"/>
</dbReference>
<organism evidence="2 3">
    <name type="scientific">Nocardia puris</name>
    <dbReference type="NCBI Taxonomy" id="208602"/>
    <lineage>
        <taxon>Bacteria</taxon>
        <taxon>Bacillati</taxon>
        <taxon>Actinomycetota</taxon>
        <taxon>Actinomycetes</taxon>
        <taxon>Mycobacteriales</taxon>
        <taxon>Nocardiaceae</taxon>
        <taxon>Nocardia</taxon>
    </lineage>
</organism>
<name>A0A366DWM9_9NOCA</name>
<dbReference type="InterPro" id="IPR043519">
    <property type="entry name" value="NT_sf"/>
</dbReference>
<dbReference type="PROSITE" id="PS50914">
    <property type="entry name" value="BON"/>
    <property type="match status" value="1"/>
</dbReference>
<accession>A0A366DWM9</accession>
<dbReference type="InterPro" id="IPR039498">
    <property type="entry name" value="NTP_transf_5"/>
</dbReference>